<accession>A0A9X1UXC9</accession>
<reference evidence="2" key="1">
    <citation type="submission" date="2021-12" db="EMBL/GenBank/DDBJ databases">
        <title>Description of Gramella crocea sp. nov., a new bacterium isolated from activated sludge.</title>
        <authorList>
            <person name="Zhang X."/>
        </authorList>
    </citation>
    <scope>NUCLEOTIDE SEQUENCE</scope>
    <source>
        <strain evidence="2">YB25</strain>
    </source>
</reference>
<feature type="transmembrane region" description="Helical" evidence="1">
    <location>
        <begin position="20"/>
        <end position="41"/>
    </location>
</feature>
<gene>
    <name evidence="2" type="ORF">LU635_08845</name>
</gene>
<protein>
    <submittedName>
        <fullName evidence="2">Uncharacterized protein</fullName>
    </submittedName>
</protein>
<keyword evidence="1" id="KW-0472">Membrane</keyword>
<keyword evidence="1" id="KW-1133">Transmembrane helix</keyword>
<sequence length="207" mass="24744">MTPKKMKFKNKRSTEGRSEFLLLGSIIALSIAFSPYLFYLYEIFPNTPVWENSFFTYESKYYLNVTTAMWTYLGKLVPLLLLLTWFFTCKHWWYHAILIPTGMYAFQLVVAFYEDVYMDTSIFMDINGLIYLAPFFIIILSIVYLVRIKIFDRVYGLDLSELEETEISVFSPISDKDMNEIKNFQEEEEFEEEQTSEIILEDYYRKL</sequence>
<evidence type="ECO:0000313" key="2">
    <source>
        <dbReference type="EMBL" id="MCG9971741.1"/>
    </source>
</evidence>
<evidence type="ECO:0000256" key="1">
    <source>
        <dbReference type="SAM" id="Phobius"/>
    </source>
</evidence>
<organism evidence="2 3">
    <name type="scientific">Christiangramia crocea</name>
    <dbReference type="NCBI Taxonomy" id="2904124"/>
    <lineage>
        <taxon>Bacteria</taxon>
        <taxon>Pseudomonadati</taxon>
        <taxon>Bacteroidota</taxon>
        <taxon>Flavobacteriia</taxon>
        <taxon>Flavobacteriales</taxon>
        <taxon>Flavobacteriaceae</taxon>
        <taxon>Christiangramia</taxon>
    </lineage>
</organism>
<comment type="caution">
    <text evidence="2">The sequence shown here is derived from an EMBL/GenBank/DDBJ whole genome shotgun (WGS) entry which is preliminary data.</text>
</comment>
<evidence type="ECO:0000313" key="3">
    <source>
        <dbReference type="Proteomes" id="UP001139344"/>
    </source>
</evidence>
<proteinExistence type="predicted"/>
<dbReference type="Proteomes" id="UP001139344">
    <property type="component" value="Unassembled WGS sequence"/>
</dbReference>
<dbReference type="EMBL" id="JAJSON010000019">
    <property type="protein sequence ID" value="MCG9971741.1"/>
    <property type="molecule type" value="Genomic_DNA"/>
</dbReference>
<dbReference type="RefSeq" id="WP_240098279.1">
    <property type="nucleotide sequence ID" value="NZ_JAJSON010000019.1"/>
</dbReference>
<keyword evidence="1" id="KW-0812">Transmembrane</keyword>
<dbReference type="AlphaFoldDB" id="A0A9X1UXC9"/>
<feature type="transmembrane region" description="Helical" evidence="1">
    <location>
        <begin position="92"/>
        <end position="113"/>
    </location>
</feature>
<feature type="transmembrane region" description="Helical" evidence="1">
    <location>
        <begin position="128"/>
        <end position="146"/>
    </location>
</feature>
<keyword evidence="3" id="KW-1185">Reference proteome</keyword>
<feature type="transmembrane region" description="Helical" evidence="1">
    <location>
        <begin position="61"/>
        <end position="85"/>
    </location>
</feature>
<name>A0A9X1UXC9_9FLAO</name>